<dbReference type="RefSeq" id="WP_155933765.1">
    <property type="nucleotide sequence ID" value="NZ_WODC01000004.1"/>
</dbReference>
<dbReference type="EMBL" id="WODC01000004">
    <property type="protein sequence ID" value="MUM77532.1"/>
    <property type="molecule type" value="Genomic_DNA"/>
</dbReference>
<keyword evidence="2" id="KW-1185">Reference proteome</keyword>
<evidence type="ECO:0000313" key="1">
    <source>
        <dbReference type="EMBL" id="MUM77532.1"/>
    </source>
</evidence>
<proteinExistence type="predicted"/>
<name>A0A7K1KNR0_9BACT</name>
<protein>
    <submittedName>
        <fullName evidence="1">N-acetyl sugar amidotransferase</fullName>
    </submittedName>
</protein>
<gene>
    <name evidence="1" type="ORF">GKC30_07805</name>
</gene>
<organism evidence="1 2">
    <name type="scientific">Pseudodesulfovibrio alkaliphilus</name>
    <dbReference type="NCBI Taxonomy" id="2661613"/>
    <lineage>
        <taxon>Bacteria</taxon>
        <taxon>Pseudomonadati</taxon>
        <taxon>Thermodesulfobacteriota</taxon>
        <taxon>Desulfovibrionia</taxon>
        <taxon>Desulfovibrionales</taxon>
        <taxon>Desulfovibrionaceae</taxon>
    </lineage>
</organism>
<sequence length="391" mass="45390">MARINSDLSNVEFQVCSRCIYDERVDGISFDGNGVCSYCHRQDELMEYYGTGQSKGENKFDRIVEEIKRHGQGRRYDCVVGVSGGTDSSYMLHLAKERGLRPLAVHYDNTWNTAVSTQNIRKMLAALDVDLYTHVIDNKEADDIFRAFFLAGVPEIEASTDLALAEVMYRAAAKWGIRYALEGHSFVTEGITPLGSNYFDGKYIAAIHARYGSRPMKTYPLMTFSRFLWWAVVRRVQRVRPYWYIHYSKEGAMELLKEKYGWEYYGGHHLENRMTAFAHNVYLPGKFNVDFRNNTLAALARQGKLSREEAWDRYNAPRNTEAGLVSYFCKRLGFSEDEFEAIMRAPSRSWTEFPTYKKRFEHLRPLFAFLLRRGLVPHSFYLKYCFSEGSR</sequence>
<reference evidence="1 2" key="1">
    <citation type="submission" date="2019-11" db="EMBL/GenBank/DDBJ databases">
        <title>Pseudodesulfovibrio alkaliphilus, sp. nov., an alkaliphilic sulfate-reducing bacteria from mud volcano of Taman peninsula, Russia.</title>
        <authorList>
            <person name="Frolova A."/>
            <person name="Merkel A.Y."/>
            <person name="Slobodkin A.I."/>
        </authorList>
    </citation>
    <scope>NUCLEOTIDE SEQUENCE [LARGE SCALE GENOMIC DNA]</scope>
    <source>
        <strain evidence="1 2">F-1</strain>
    </source>
</reference>
<dbReference type="SUPFAM" id="SSF52402">
    <property type="entry name" value="Adenine nucleotide alpha hydrolases-like"/>
    <property type="match status" value="1"/>
</dbReference>
<dbReference type="AlphaFoldDB" id="A0A7K1KNR0"/>
<evidence type="ECO:0000313" key="2">
    <source>
        <dbReference type="Proteomes" id="UP000461162"/>
    </source>
</evidence>
<dbReference type="Gene3D" id="3.40.50.620">
    <property type="entry name" value="HUPs"/>
    <property type="match status" value="1"/>
</dbReference>
<dbReference type="GO" id="GO:0016740">
    <property type="term" value="F:transferase activity"/>
    <property type="evidence" value="ECO:0007669"/>
    <property type="project" value="UniProtKB-KW"/>
</dbReference>
<dbReference type="NCBIfam" id="TIGR03573">
    <property type="entry name" value="WbuX"/>
    <property type="match status" value="1"/>
</dbReference>
<accession>A0A7K1KNR0</accession>
<comment type="caution">
    <text evidence="1">The sequence shown here is derived from an EMBL/GenBank/DDBJ whole genome shotgun (WGS) entry which is preliminary data.</text>
</comment>
<dbReference type="InterPro" id="IPR014729">
    <property type="entry name" value="Rossmann-like_a/b/a_fold"/>
</dbReference>
<dbReference type="InterPro" id="IPR020022">
    <property type="entry name" value="N-acetyl_sugar_amidoTrfase"/>
</dbReference>
<keyword evidence="1" id="KW-0808">Transferase</keyword>
<dbReference type="Proteomes" id="UP000461162">
    <property type="component" value="Unassembled WGS sequence"/>
</dbReference>